<feature type="region of interest" description="Disordered" evidence="1">
    <location>
        <begin position="1"/>
        <end position="23"/>
    </location>
</feature>
<feature type="compositionally biased region" description="Low complexity" evidence="1">
    <location>
        <begin position="81"/>
        <end position="113"/>
    </location>
</feature>
<accession>A0AAE1I7Q0</accession>
<comment type="caution">
    <text evidence="2">The sequence shown here is derived from an EMBL/GenBank/DDBJ whole genome shotgun (WGS) entry which is preliminary data.</text>
</comment>
<name>A0AAE1I7Q0_9HYPO</name>
<feature type="region of interest" description="Disordered" evidence="1">
    <location>
        <begin position="137"/>
        <end position="160"/>
    </location>
</feature>
<gene>
    <name evidence="2" type="ORF">Triagg1_8592</name>
</gene>
<keyword evidence="3" id="KW-1185">Reference proteome</keyword>
<evidence type="ECO:0000313" key="3">
    <source>
        <dbReference type="Proteomes" id="UP001273209"/>
    </source>
</evidence>
<evidence type="ECO:0000256" key="1">
    <source>
        <dbReference type="SAM" id="MobiDB-lite"/>
    </source>
</evidence>
<feature type="compositionally biased region" description="Basic residues" evidence="1">
    <location>
        <begin position="9"/>
        <end position="20"/>
    </location>
</feature>
<dbReference type="AlphaFoldDB" id="A0AAE1I7Q0"/>
<organism evidence="2 3">
    <name type="scientific">Trichoderma aggressivum f. europaeum</name>
    <dbReference type="NCBI Taxonomy" id="173218"/>
    <lineage>
        <taxon>Eukaryota</taxon>
        <taxon>Fungi</taxon>
        <taxon>Dikarya</taxon>
        <taxon>Ascomycota</taxon>
        <taxon>Pezizomycotina</taxon>
        <taxon>Sordariomycetes</taxon>
        <taxon>Hypocreomycetidae</taxon>
        <taxon>Hypocreales</taxon>
        <taxon>Hypocreaceae</taxon>
        <taxon>Trichoderma</taxon>
    </lineage>
</organism>
<protein>
    <submittedName>
        <fullName evidence="2">Uncharacterized protein</fullName>
    </submittedName>
</protein>
<dbReference type="Proteomes" id="UP001273209">
    <property type="component" value="Unassembled WGS sequence"/>
</dbReference>
<proteinExistence type="predicted"/>
<feature type="region of interest" description="Disordered" evidence="1">
    <location>
        <begin position="77"/>
        <end position="122"/>
    </location>
</feature>
<dbReference type="GeneID" id="87923360"/>
<reference evidence="2" key="1">
    <citation type="submission" date="2023-11" db="EMBL/GenBank/DDBJ databases">
        <title>The genome sequences of three competitors of mushroom-forming fungi.</title>
        <authorList>
            <person name="Beijen E."/>
            <person name="Ohm R.A."/>
        </authorList>
    </citation>
    <scope>NUCLEOTIDE SEQUENCE</scope>
    <source>
        <strain evidence="2">CBS 100526</strain>
    </source>
</reference>
<dbReference type="EMBL" id="JAWRVG010000043">
    <property type="protein sequence ID" value="KAK4065153.1"/>
    <property type="molecule type" value="Genomic_DNA"/>
</dbReference>
<dbReference type="RefSeq" id="XP_062752402.1">
    <property type="nucleotide sequence ID" value="XM_062903455.1"/>
</dbReference>
<sequence>MPPKPGAKQIRKPAPRRRKPNTINLQLAVGQSMDYTATAVNPGATSAMPPPFLAPVVPGSALARVSEAPMAQEYVDPYTRLPPSSSHSTSSVLPSPSLTDEASPASAHAPAEPYEQPTAASTGTAMALPSIHESINYQTTSSQDGAVQRPAQELNQPAKEPVPLHTTLMWAISVVRLRVQDIKDGKFPGNDAEQNRCGMLLSACHDLDPVFLIVHQQCSCWKLDRKAAYATLFPIPPELIDVAFSELCTVFIDDRQITDPHWQWFSNFPGFRNVVGLDRVNIQAKDFIATFAMNWPILKRCLLSQLMPPMAHQIREELRCVSNSIASALFKRIRRAIGVPDGPFSAKINHLFTMDNRQELVFEEQSVPQEEVDIIRSTMLATYRGIVQEALDQDHPPVVILLRGLLTNEPSILKTLSPQRLSKTSLSFPNFDLNFQLNLSPNFQLDLSLSLSLSIRFHLDLNFHLGISISIKLKLKLSFRLNLKISINLNFNLEFNHIGLDFHLHLHLNININLNLNLHLKLKLNIQFSLSINFHPSLNLNFNLNISNSLGSSPSLSPSPSPSSPVCDIQVV</sequence>
<evidence type="ECO:0000313" key="2">
    <source>
        <dbReference type="EMBL" id="KAK4065153.1"/>
    </source>
</evidence>